<dbReference type="GO" id="GO:0005737">
    <property type="term" value="C:cytoplasm"/>
    <property type="evidence" value="ECO:0007669"/>
    <property type="project" value="UniProtKB-SubCell"/>
</dbReference>
<dbReference type="AlphaFoldDB" id="A0A1L0DDN7"/>
<dbReference type="GO" id="GO:0008160">
    <property type="term" value="F:protein tyrosine phosphatase activator activity"/>
    <property type="evidence" value="ECO:0007669"/>
    <property type="project" value="TreeGrafter"/>
</dbReference>
<dbReference type="PANTHER" id="PTHR10012">
    <property type="entry name" value="SERINE/THREONINE-PROTEIN PHOSPHATASE 2A REGULATORY SUBUNIT B"/>
    <property type="match status" value="1"/>
</dbReference>
<reference evidence="11 12" key="1">
    <citation type="submission" date="2016-10" db="EMBL/GenBank/DDBJ databases">
        <authorList>
            <person name="de Groot N.N."/>
        </authorList>
    </citation>
    <scope>NUCLEOTIDE SEQUENCE [LARGE SCALE GENOMIC DNA]</scope>
    <source>
        <strain evidence="11 12">CBS 141442</strain>
    </source>
</reference>
<dbReference type="GO" id="GO:0000159">
    <property type="term" value="C:protein phosphatase type 2A complex"/>
    <property type="evidence" value="ECO:0007669"/>
    <property type="project" value="TreeGrafter"/>
</dbReference>
<gene>
    <name evidence="11" type="ORF">SAMEA4029010_CIC11G00000004172</name>
</gene>
<keyword evidence="7 9" id="KW-0413">Isomerase</keyword>
<dbReference type="PIRSF" id="PIRSF016325">
    <property type="entry name" value="Phstyr_phstse_ac"/>
    <property type="match status" value="1"/>
</dbReference>
<comment type="subcellular location">
    <subcellularLocation>
        <location evidence="3 9">Cytoplasm</location>
    </subcellularLocation>
    <subcellularLocation>
        <location evidence="2">Nucleus</location>
    </subcellularLocation>
</comment>
<comment type="catalytic activity">
    <reaction evidence="1 9">
        <text>[protein]-peptidylproline (omega=180) = [protein]-peptidylproline (omega=0)</text>
        <dbReference type="Rhea" id="RHEA:16237"/>
        <dbReference type="Rhea" id="RHEA-COMP:10747"/>
        <dbReference type="Rhea" id="RHEA-COMP:10748"/>
        <dbReference type="ChEBI" id="CHEBI:83833"/>
        <dbReference type="ChEBI" id="CHEBI:83834"/>
        <dbReference type="EC" id="5.2.1.8"/>
    </reaction>
</comment>
<dbReference type="Pfam" id="PF03095">
    <property type="entry name" value="PTPA"/>
    <property type="match status" value="1"/>
</dbReference>
<proteinExistence type="inferred from homology"/>
<keyword evidence="5 9" id="KW-0963">Cytoplasm</keyword>
<comment type="function">
    <text evidence="9">PPIases accelerate the folding of proteins. It catalyzes the cis-trans isomerization of proline imidic peptide bonds in oligopeptides.</text>
</comment>
<dbReference type="CDD" id="cd04087">
    <property type="entry name" value="PTPA"/>
    <property type="match status" value="1"/>
</dbReference>
<accession>A0A1L0DDN7</accession>
<keyword evidence="6 9" id="KW-0697">Rotamase</keyword>
<evidence type="ECO:0000256" key="5">
    <source>
        <dbReference type="ARBA" id="ARBA00022490"/>
    </source>
</evidence>
<dbReference type="InterPro" id="IPR043170">
    <property type="entry name" value="PTPA_C_lid"/>
</dbReference>
<dbReference type="Gene3D" id="1.20.120.1150">
    <property type="match status" value="1"/>
</dbReference>
<dbReference type="PANTHER" id="PTHR10012:SF3">
    <property type="entry name" value="SERINE_THREONINE-PROTEIN PHOSPHATASE 2A ACTIVATOR 1"/>
    <property type="match status" value="1"/>
</dbReference>
<dbReference type="GO" id="GO:0003755">
    <property type="term" value="F:peptidyl-prolyl cis-trans isomerase activity"/>
    <property type="evidence" value="ECO:0007669"/>
    <property type="project" value="UniProtKB-KW"/>
</dbReference>
<dbReference type="STRING" id="45354.A0A1L0DDN7"/>
<dbReference type="SUPFAM" id="SSF140984">
    <property type="entry name" value="PTPA-like"/>
    <property type="match status" value="1"/>
</dbReference>
<evidence type="ECO:0000256" key="9">
    <source>
        <dbReference type="RuleBase" id="RU361210"/>
    </source>
</evidence>
<evidence type="ECO:0000256" key="4">
    <source>
        <dbReference type="ARBA" id="ARBA00011019"/>
    </source>
</evidence>
<dbReference type="EC" id="5.2.1.8" evidence="9"/>
<evidence type="ECO:0000256" key="1">
    <source>
        <dbReference type="ARBA" id="ARBA00000971"/>
    </source>
</evidence>
<organism evidence="11 12">
    <name type="scientific">Sungouiella intermedia</name>
    <dbReference type="NCBI Taxonomy" id="45354"/>
    <lineage>
        <taxon>Eukaryota</taxon>
        <taxon>Fungi</taxon>
        <taxon>Dikarya</taxon>
        <taxon>Ascomycota</taxon>
        <taxon>Saccharomycotina</taxon>
        <taxon>Pichiomycetes</taxon>
        <taxon>Metschnikowiaceae</taxon>
        <taxon>Sungouiella</taxon>
    </lineage>
</organism>
<dbReference type="GO" id="GO:0007052">
    <property type="term" value="P:mitotic spindle organization"/>
    <property type="evidence" value="ECO:0007669"/>
    <property type="project" value="TreeGrafter"/>
</dbReference>
<keyword evidence="8" id="KW-0539">Nucleus</keyword>
<dbReference type="Proteomes" id="UP000182334">
    <property type="component" value="Chromosome IV"/>
</dbReference>
<dbReference type="OrthoDB" id="16120at2759"/>
<evidence type="ECO:0000256" key="2">
    <source>
        <dbReference type="ARBA" id="ARBA00004123"/>
    </source>
</evidence>
<dbReference type="InterPro" id="IPR037218">
    <property type="entry name" value="PTPA_sf"/>
</dbReference>
<dbReference type="GO" id="GO:0005634">
    <property type="term" value="C:nucleus"/>
    <property type="evidence" value="ECO:0007669"/>
    <property type="project" value="UniProtKB-SubCell"/>
</dbReference>
<feature type="region of interest" description="Disordered" evidence="10">
    <location>
        <begin position="391"/>
        <end position="414"/>
    </location>
</feature>
<evidence type="ECO:0000313" key="11">
    <source>
        <dbReference type="EMBL" id="SGZ54684.1"/>
    </source>
</evidence>
<keyword evidence="12" id="KW-1185">Reference proteome</keyword>
<dbReference type="EMBL" id="LT635759">
    <property type="protein sequence ID" value="SGZ54684.1"/>
    <property type="molecule type" value="Genomic_DNA"/>
</dbReference>
<evidence type="ECO:0000256" key="8">
    <source>
        <dbReference type="ARBA" id="ARBA00023242"/>
    </source>
</evidence>
<name>A0A1L0DDN7_9ASCO</name>
<dbReference type="InterPro" id="IPR004327">
    <property type="entry name" value="Phstyr_phstse_ac"/>
</dbReference>
<evidence type="ECO:0000313" key="12">
    <source>
        <dbReference type="Proteomes" id="UP000182334"/>
    </source>
</evidence>
<evidence type="ECO:0000256" key="10">
    <source>
        <dbReference type="SAM" id="MobiDB-lite"/>
    </source>
</evidence>
<evidence type="ECO:0000256" key="6">
    <source>
        <dbReference type="ARBA" id="ARBA00023110"/>
    </source>
</evidence>
<comment type="similarity">
    <text evidence="4 9">Belongs to the PTPA-type PPIase family.</text>
</comment>
<evidence type="ECO:0000256" key="7">
    <source>
        <dbReference type="ARBA" id="ARBA00023235"/>
    </source>
</evidence>
<protein>
    <recommendedName>
        <fullName evidence="9">Serine/threonine-protein phosphatase 2A activator</fullName>
        <ecNumber evidence="9">5.2.1.8</ecNumber>
    </recommendedName>
    <alternativeName>
        <fullName evidence="9">Phosphotyrosyl phosphatase activator</fullName>
    </alternativeName>
</protein>
<sequence>MSSPNFSKPEKRIFDGSDLVYFQKSLALKRLHLVISVILDKVKGQSVPKGWLSPATVTRSRTKTVGTEFEAEKQPCDLTGLSSSVGKVIGILDNCNLLIDETPPFEGPRRYGNLACREWHVKIEANAGTWLQAFSSNRGLNDELGYYLLNSFGSALRLDYGSGHELSYVAFIGGLMECGFLERDVLGSDLLAIFARYYEITRRLIVEYNLEPAGSHGVWGLDDHFHFIYILGAAQFNPPEDKKETQYIPPVQQVLTAQIIDGYKESNLYVNAIAFIYKIKLGPFNEHSPIIYDIHHSVSLWSKVLSGLLKMYEVEVFGKVPVVQHFWFGNGLYPWKDAETKADLPVKQFEINDQYDKNEEESVPGLINGFTGTKTTRSNITLTAAPWARSDVSQRVPDMRSKQGTHTQRGFKRN</sequence>
<evidence type="ECO:0000256" key="3">
    <source>
        <dbReference type="ARBA" id="ARBA00004496"/>
    </source>
</evidence>